<keyword evidence="3" id="KW-1185">Reference proteome</keyword>
<gene>
    <name evidence="2" type="ORF">GCM10008961_37110</name>
</gene>
<comment type="caution">
    <text evidence="2">The sequence shown here is derived from an EMBL/GenBank/DDBJ whole genome shotgun (WGS) entry which is preliminary data.</text>
</comment>
<protein>
    <submittedName>
        <fullName evidence="2">Uncharacterized protein</fullName>
    </submittedName>
</protein>
<proteinExistence type="predicted"/>
<accession>A0ABQ2SWR8</accession>
<reference evidence="3" key="1">
    <citation type="journal article" date="2019" name="Int. J. Syst. Evol. Microbiol.">
        <title>The Global Catalogue of Microorganisms (GCM) 10K type strain sequencing project: providing services to taxonomists for standard genome sequencing and annotation.</title>
        <authorList>
            <consortium name="The Broad Institute Genomics Platform"/>
            <consortium name="The Broad Institute Genome Sequencing Center for Infectious Disease"/>
            <person name="Wu L."/>
            <person name="Ma J."/>
        </authorList>
    </citation>
    <scope>NUCLEOTIDE SEQUENCE [LARGE SCALE GENOMIC DNA]</scope>
    <source>
        <strain evidence="3">JCM 31406</strain>
    </source>
</reference>
<organism evidence="2 3">
    <name type="scientific">Deinococcus knuensis</name>
    <dbReference type="NCBI Taxonomy" id="1837380"/>
    <lineage>
        <taxon>Bacteria</taxon>
        <taxon>Thermotogati</taxon>
        <taxon>Deinococcota</taxon>
        <taxon>Deinococci</taxon>
        <taxon>Deinococcales</taxon>
        <taxon>Deinococcaceae</taxon>
        <taxon>Deinococcus</taxon>
    </lineage>
</organism>
<sequence>MQAARTGGKRCTEPRGGQQQAHGEPGGGGGGAPTGSPFVLTFRLDEAAWGGEERTPWKVAGTTVRARVGWVEDDQGSGTPVGAAVTVRNSSVRLALPDRLDDRLLTPLPDLPLFKAGCGAATYSLSDPRARVAQADLVATYRKGNVLHSVGLVHWLEEHISGSSSIAEYSESVTSVLIYADRPVTLQYRAACESSREEPEFLYTSSSEYDLDLRLQRGWNMLGVGVYASSARDYDRTSLTVRNSSRRGYWTP</sequence>
<dbReference type="Proteomes" id="UP000620633">
    <property type="component" value="Unassembled WGS sequence"/>
</dbReference>
<evidence type="ECO:0000313" key="3">
    <source>
        <dbReference type="Proteomes" id="UP000620633"/>
    </source>
</evidence>
<name>A0ABQ2SWR8_9DEIO</name>
<evidence type="ECO:0000256" key="1">
    <source>
        <dbReference type="SAM" id="MobiDB-lite"/>
    </source>
</evidence>
<feature type="compositionally biased region" description="Gly residues" evidence="1">
    <location>
        <begin position="24"/>
        <end position="33"/>
    </location>
</feature>
<feature type="region of interest" description="Disordered" evidence="1">
    <location>
        <begin position="1"/>
        <end position="37"/>
    </location>
</feature>
<evidence type="ECO:0000313" key="2">
    <source>
        <dbReference type="EMBL" id="GGS42492.1"/>
    </source>
</evidence>
<dbReference type="EMBL" id="BMQO01000034">
    <property type="protein sequence ID" value="GGS42492.1"/>
    <property type="molecule type" value="Genomic_DNA"/>
</dbReference>